<gene>
    <name evidence="1" type="ORF">SPELUC_LOCUS6553</name>
</gene>
<protein>
    <submittedName>
        <fullName evidence="1">18023_t:CDS:1</fullName>
    </submittedName>
</protein>
<name>A0ACA9MGU5_9GLOM</name>
<organism evidence="1 2">
    <name type="scientific">Cetraspora pellucida</name>
    <dbReference type="NCBI Taxonomy" id="1433469"/>
    <lineage>
        <taxon>Eukaryota</taxon>
        <taxon>Fungi</taxon>
        <taxon>Fungi incertae sedis</taxon>
        <taxon>Mucoromycota</taxon>
        <taxon>Glomeromycotina</taxon>
        <taxon>Glomeromycetes</taxon>
        <taxon>Diversisporales</taxon>
        <taxon>Gigasporaceae</taxon>
        <taxon>Cetraspora</taxon>
    </lineage>
</organism>
<comment type="caution">
    <text evidence="1">The sequence shown here is derived from an EMBL/GenBank/DDBJ whole genome shotgun (WGS) entry which is preliminary data.</text>
</comment>
<dbReference type="Proteomes" id="UP000789366">
    <property type="component" value="Unassembled WGS sequence"/>
</dbReference>
<accession>A0ACA9MGU5</accession>
<evidence type="ECO:0000313" key="2">
    <source>
        <dbReference type="Proteomes" id="UP000789366"/>
    </source>
</evidence>
<keyword evidence="2" id="KW-1185">Reference proteome</keyword>
<dbReference type="EMBL" id="CAJVPW010007785">
    <property type="protein sequence ID" value="CAG8585674.1"/>
    <property type="molecule type" value="Genomic_DNA"/>
</dbReference>
<reference evidence="1" key="1">
    <citation type="submission" date="2021-06" db="EMBL/GenBank/DDBJ databases">
        <authorList>
            <person name="Kallberg Y."/>
            <person name="Tangrot J."/>
            <person name="Rosling A."/>
        </authorList>
    </citation>
    <scope>NUCLEOTIDE SEQUENCE</scope>
    <source>
        <strain evidence="1">28 12/20/2015</strain>
    </source>
</reference>
<sequence>MIVHISDCGLNVTCKYGKIIKLKQAYDESYFESHINGGGCRFQSGVVSILNFFPLNLKKDIQSIKQYPCTGLNNPIYKAYINRVFTHTTHGGAPRRDIVAQELFPEKFPSNKAVKYKILTEEELQSLDNEIIRQSKWKIEGLVVRSVLCEQYTTDSSKLCDYCKEVQNDQVFKILLTIAYRDYYPQYPFTPWMYGSEGCEHFFGLARQVLSNFSFNDLVALTPKIACMYKAYSSGSFRSEREKTTGVGYISHYSDSSIVENLEVLRNWPSDDEIRLAIHYAYEQATALAKDVLGMVISTQIRDPMIILEDEEEDLEIENENEIEQPANLQRFGGLQEAESIFISEAAAEVNTWDKLNELTEIEEGDNFSEGSSQLALILDFTRPSRNHNVEMDIDINTRVVNRMLQISVLVNQRRRHEAYTSQRMERRVAGFSTSTSNNRYSSLISYLSSNESARPGIPRQNRWKIRARFERLNDEARNSVINGQLKVETMVIWNYFLKLLEMAIPVDDRDI</sequence>
<proteinExistence type="predicted"/>
<evidence type="ECO:0000313" key="1">
    <source>
        <dbReference type="EMBL" id="CAG8585674.1"/>
    </source>
</evidence>